<reference evidence="2 3" key="1">
    <citation type="journal article" date="2014" name="BMC Genomics">
        <title>Genome sequencing of four Aureobasidium pullulans varieties: biotechnological potential, stress tolerance, and description of new species.</title>
        <authorList>
            <person name="Gostin Ar C."/>
            <person name="Ohm R.A."/>
            <person name="Kogej T."/>
            <person name="Sonjak S."/>
            <person name="Turk M."/>
            <person name="Zajc J."/>
            <person name="Zalar P."/>
            <person name="Grube M."/>
            <person name="Sun H."/>
            <person name="Han J."/>
            <person name="Sharma A."/>
            <person name="Chiniquy J."/>
            <person name="Ngan C.Y."/>
            <person name="Lipzen A."/>
            <person name="Barry K."/>
            <person name="Grigoriev I.V."/>
            <person name="Gunde-Cimerman N."/>
        </authorList>
    </citation>
    <scope>NUCLEOTIDE SEQUENCE [LARGE SCALE GENOMIC DNA]</scope>
    <source>
        <strain evidence="2 3">CBS 110374</strain>
    </source>
</reference>
<dbReference type="AlphaFoldDB" id="A0A074VIN3"/>
<evidence type="ECO:0000313" key="2">
    <source>
        <dbReference type="EMBL" id="KEQ58954.1"/>
    </source>
</evidence>
<proteinExistence type="predicted"/>
<feature type="compositionally biased region" description="Polar residues" evidence="1">
    <location>
        <begin position="115"/>
        <end position="129"/>
    </location>
</feature>
<accession>A0A074VIN3</accession>
<sequence>MHRCIQIRGVSREGPRRSVLPMDVYQHSPTRLQGIEDTFAGLQTARFSIPRSGESTILRISGLTTRVIERMLRRLLSGTAIVSAAPRANGDEYTSNSRYKLSSFTFTKLHLTSSPLDLSRRNQSTQPGTTDDDIRVPTPSTMPSHLSETNSEADATMADSWSLDRDAQLNREYTLVDNGNEASEPGYDVIPDIRTTLVEKNPKKPPHPLDHYADDRSYIRKLAERMEFWVSDPAARLRGGKQRASGERSDEDRVAQKQTEDATWVDNVKSDIRCLCDNMGVGQNLLDDELQRLRIAFFAECRETLEKIEVEGHGVGLAQFQTVVRTLLVGHDLKLSAEGIKIMNEMATDKQILQNQHSFSFEEQRDISKFALQMMACLSKWEHDLLRNRLLAKLSPEQREICIRKKLDPVRRYFNNRAIQSFAKGKKKLMEEELVKLLEEEKKHCNKLWLEDLESQQKYHEEQVEILGEQLRRHKH</sequence>
<dbReference type="GeneID" id="63918683"/>
<feature type="region of interest" description="Disordered" evidence="1">
    <location>
        <begin position="239"/>
        <end position="259"/>
    </location>
</feature>
<evidence type="ECO:0000313" key="3">
    <source>
        <dbReference type="Proteomes" id="UP000030672"/>
    </source>
</evidence>
<feature type="compositionally biased region" description="Basic and acidic residues" evidence="1">
    <location>
        <begin position="244"/>
        <end position="259"/>
    </location>
</feature>
<keyword evidence="3" id="KW-1185">Reference proteome</keyword>
<dbReference type="Proteomes" id="UP000030672">
    <property type="component" value="Unassembled WGS sequence"/>
</dbReference>
<evidence type="ECO:0000256" key="1">
    <source>
        <dbReference type="SAM" id="MobiDB-lite"/>
    </source>
</evidence>
<gene>
    <name evidence="2" type="ORF">M437DRAFT_69616</name>
</gene>
<dbReference type="HOGENOM" id="CLU_045408_0_0_1"/>
<organism evidence="2 3">
    <name type="scientific">Aureobasidium melanogenum (strain CBS 110374)</name>
    <name type="common">Aureobasidium pullulans var. melanogenum</name>
    <dbReference type="NCBI Taxonomy" id="1043003"/>
    <lineage>
        <taxon>Eukaryota</taxon>
        <taxon>Fungi</taxon>
        <taxon>Dikarya</taxon>
        <taxon>Ascomycota</taxon>
        <taxon>Pezizomycotina</taxon>
        <taxon>Dothideomycetes</taxon>
        <taxon>Dothideomycetidae</taxon>
        <taxon>Dothideales</taxon>
        <taxon>Saccotheciaceae</taxon>
        <taxon>Aureobasidium</taxon>
    </lineage>
</organism>
<name>A0A074VIN3_AURM1</name>
<feature type="region of interest" description="Disordered" evidence="1">
    <location>
        <begin position="115"/>
        <end position="151"/>
    </location>
</feature>
<dbReference type="EMBL" id="KL584851">
    <property type="protein sequence ID" value="KEQ58954.1"/>
    <property type="molecule type" value="Genomic_DNA"/>
</dbReference>
<feature type="compositionally biased region" description="Polar residues" evidence="1">
    <location>
        <begin position="138"/>
        <end position="151"/>
    </location>
</feature>
<dbReference type="RefSeq" id="XP_040875977.1">
    <property type="nucleotide sequence ID" value="XM_041025310.1"/>
</dbReference>
<protein>
    <submittedName>
        <fullName evidence="2">Uncharacterized protein</fullName>
    </submittedName>
</protein>